<proteinExistence type="predicted"/>
<evidence type="ECO:0008006" key="3">
    <source>
        <dbReference type="Google" id="ProtNLM"/>
    </source>
</evidence>
<gene>
    <name evidence="1" type="ORF">G1H10_04800</name>
</gene>
<protein>
    <recommendedName>
        <fullName evidence="3">Heparin-binding hemagglutinin</fullName>
    </recommendedName>
</protein>
<evidence type="ECO:0000313" key="1">
    <source>
        <dbReference type="EMBL" id="NED99480.1"/>
    </source>
</evidence>
<dbReference type="AlphaFoldDB" id="A0A6L9S3S2"/>
<keyword evidence="2" id="KW-1185">Reference proteome</keyword>
<evidence type="ECO:0000313" key="2">
    <source>
        <dbReference type="Proteomes" id="UP000475214"/>
    </source>
</evidence>
<sequence>MSPDSTLESKPVRALAGAADAAVSGIRDLSVRVADAVSDEQFRADVRRRFEELTGRVSSAVSDENVRADVRQRVAGLPAEARTWGEDLPAFFKQLPEKAAGLSDRAREAFTWERRHELMTQIPARVREVADQATQQASRTYDDFAGRGAGVVTRLKDEYEHTLGDRVVAIRGRVADAADDVADAADKVADDLKEHQQ</sequence>
<reference evidence="1 2" key="1">
    <citation type="submission" date="2020-02" db="EMBL/GenBank/DDBJ databases">
        <authorList>
            <person name="Li X.-J."/>
            <person name="Han X.-M."/>
        </authorList>
    </citation>
    <scope>NUCLEOTIDE SEQUENCE [LARGE SCALE GENOMIC DNA]</scope>
    <source>
        <strain evidence="1 2">CCTCC AB 2017055</strain>
    </source>
</reference>
<comment type="caution">
    <text evidence="1">The sequence shown here is derived from an EMBL/GenBank/DDBJ whole genome shotgun (WGS) entry which is preliminary data.</text>
</comment>
<name>A0A6L9S3S2_9ACTN</name>
<dbReference type="EMBL" id="JAAGOA010000003">
    <property type="protein sequence ID" value="NED99480.1"/>
    <property type="molecule type" value="Genomic_DNA"/>
</dbReference>
<organism evidence="1 2">
    <name type="scientific">Phytoactinopolyspora halotolerans</name>
    <dbReference type="NCBI Taxonomy" id="1981512"/>
    <lineage>
        <taxon>Bacteria</taxon>
        <taxon>Bacillati</taxon>
        <taxon>Actinomycetota</taxon>
        <taxon>Actinomycetes</taxon>
        <taxon>Jiangellales</taxon>
        <taxon>Jiangellaceae</taxon>
        <taxon>Phytoactinopolyspora</taxon>
    </lineage>
</organism>
<accession>A0A6L9S3S2</accession>
<dbReference type="Proteomes" id="UP000475214">
    <property type="component" value="Unassembled WGS sequence"/>
</dbReference>
<dbReference type="RefSeq" id="WP_163733509.1">
    <property type="nucleotide sequence ID" value="NZ_JAAGOA010000003.1"/>
</dbReference>